<feature type="coiled-coil region" evidence="2">
    <location>
        <begin position="10"/>
        <end position="37"/>
    </location>
</feature>
<dbReference type="AlphaFoldDB" id="A0A017T4K5"/>
<keyword evidence="1" id="KW-0597">Phosphoprotein</keyword>
<dbReference type="eggNOG" id="COG1366">
    <property type="taxonomic scope" value="Bacteria"/>
</dbReference>
<dbReference type="InterPro" id="IPR035965">
    <property type="entry name" value="PAS-like_dom_sf"/>
</dbReference>
<dbReference type="Gene3D" id="3.30.750.24">
    <property type="entry name" value="STAS domain"/>
    <property type="match status" value="1"/>
</dbReference>
<proteinExistence type="predicted"/>
<organism evidence="4 5">
    <name type="scientific">Chondromyces apiculatus DSM 436</name>
    <dbReference type="NCBI Taxonomy" id="1192034"/>
    <lineage>
        <taxon>Bacteria</taxon>
        <taxon>Pseudomonadati</taxon>
        <taxon>Myxococcota</taxon>
        <taxon>Polyangia</taxon>
        <taxon>Polyangiales</taxon>
        <taxon>Polyangiaceae</taxon>
        <taxon>Chondromyces</taxon>
    </lineage>
</organism>
<reference evidence="4 5" key="1">
    <citation type="submission" date="2013-05" db="EMBL/GenBank/DDBJ databases">
        <title>Genome assembly of Chondromyces apiculatus DSM 436.</title>
        <authorList>
            <person name="Sharma G."/>
            <person name="Khatri I."/>
            <person name="Kaur C."/>
            <person name="Mayilraj S."/>
            <person name="Subramanian S."/>
        </authorList>
    </citation>
    <scope>NUCLEOTIDE SEQUENCE [LARGE SCALE GENOMIC DNA]</scope>
    <source>
        <strain evidence="4 5">DSM 436</strain>
    </source>
</reference>
<dbReference type="SUPFAM" id="SSF52091">
    <property type="entry name" value="SpoIIaa-like"/>
    <property type="match status" value="1"/>
</dbReference>
<dbReference type="EMBL" id="ASRX01000038">
    <property type="protein sequence ID" value="EYF04149.1"/>
    <property type="molecule type" value="Genomic_DNA"/>
</dbReference>
<dbReference type="InterPro" id="IPR036513">
    <property type="entry name" value="STAS_dom_sf"/>
</dbReference>
<dbReference type="OrthoDB" id="9800154at2"/>
<keyword evidence="2" id="KW-0175">Coiled coil</keyword>
<evidence type="ECO:0000313" key="5">
    <source>
        <dbReference type="Proteomes" id="UP000019678"/>
    </source>
</evidence>
<dbReference type="PROSITE" id="PS50801">
    <property type="entry name" value="STAS"/>
    <property type="match status" value="1"/>
</dbReference>
<dbReference type="SUPFAM" id="SSF55785">
    <property type="entry name" value="PYP-like sensor domain (PAS domain)"/>
    <property type="match status" value="1"/>
</dbReference>
<gene>
    <name evidence="4" type="ORF">CAP_4832</name>
</gene>
<accession>A0A017T4K5</accession>
<evidence type="ECO:0000256" key="1">
    <source>
        <dbReference type="ARBA" id="ARBA00022553"/>
    </source>
</evidence>
<name>A0A017T4K5_9BACT</name>
<dbReference type="PANTHER" id="PTHR33745">
    <property type="entry name" value="RSBT ANTAGONIST PROTEIN RSBS-RELATED"/>
    <property type="match status" value="1"/>
</dbReference>
<dbReference type="Pfam" id="PF01740">
    <property type="entry name" value="STAS"/>
    <property type="match status" value="1"/>
</dbReference>
<evidence type="ECO:0000259" key="3">
    <source>
        <dbReference type="PROSITE" id="PS50801"/>
    </source>
</evidence>
<dbReference type="Proteomes" id="UP000019678">
    <property type="component" value="Unassembled WGS sequence"/>
</dbReference>
<dbReference type="CDD" id="cd07041">
    <property type="entry name" value="STAS_RsbR_RsbS_like"/>
    <property type="match status" value="1"/>
</dbReference>
<dbReference type="PANTHER" id="PTHR33745:SF3">
    <property type="entry name" value="RSBT CO-ANTAGONIST PROTEIN RSBRC"/>
    <property type="match status" value="1"/>
</dbReference>
<dbReference type="Pfam" id="PF08448">
    <property type="entry name" value="PAS_4"/>
    <property type="match status" value="1"/>
</dbReference>
<dbReference type="RefSeq" id="WP_052375704.1">
    <property type="nucleotide sequence ID" value="NZ_ASRX01000038.1"/>
</dbReference>
<dbReference type="InterPro" id="IPR013656">
    <property type="entry name" value="PAS_4"/>
</dbReference>
<evidence type="ECO:0000313" key="4">
    <source>
        <dbReference type="EMBL" id="EYF04149.1"/>
    </source>
</evidence>
<dbReference type="InterPro" id="IPR002645">
    <property type="entry name" value="STAS_dom"/>
</dbReference>
<dbReference type="InterPro" id="IPR051932">
    <property type="entry name" value="Bact_StressResp_Reg"/>
</dbReference>
<protein>
    <recommendedName>
        <fullName evidence="3">STAS domain-containing protein</fullName>
    </recommendedName>
</protein>
<dbReference type="Gene3D" id="3.30.450.20">
    <property type="entry name" value="PAS domain"/>
    <property type="match status" value="1"/>
</dbReference>
<comment type="caution">
    <text evidence="4">The sequence shown here is derived from an EMBL/GenBank/DDBJ whole genome shotgun (WGS) entry which is preliminary data.</text>
</comment>
<evidence type="ECO:0000256" key="2">
    <source>
        <dbReference type="SAM" id="Coils"/>
    </source>
</evidence>
<keyword evidence="5" id="KW-1185">Reference proteome</keyword>
<feature type="domain" description="STAS" evidence="3">
    <location>
        <begin position="169"/>
        <end position="280"/>
    </location>
</feature>
<sequence>MASSDDAQSPEALRQELDTLRREKADLERALKQREIILQAFLDHFPGLAYVKEIGAWTILFMNRTGTGLLGTDTTAIRGKAEDDLAPPEVVTLWRQSDLRLVESGAPTTEEYPVVVGGDTHQHRSVKFVIPDEHGAAYAIGGFSTDVTAQRRAEERLAAAYRDTLQKLSAPVIPITRDTVVVPLIGALDATRVQQITEGMLETLSSRQASLVILDATGAGMLDIQASDALIKAARGARLLGAEVVMTGISPATAQALVEFGAHLDGIKTLGSLQDGVAYALTRRR</sequence>
<dbReference type="STRING" id="1192034.CAP_4832"/>